<dbReference type="STRING" id="1137799.GZ78_12970"/>
<evidence type="ECO:0000313" key="2">
    <source>
        <dbReference type="Proteomes" id="UP000028073"/>
    </source>
</evidence>
<protein>
    <recommendedName>
        <fullName evidence="3">Pentapeptide repeat protein</fullName>
    </recommendedName>
</protein>
<dbReference type="InterPro" id="IPR001646">
    <property type="entry name" value="5peptide_repeat"/>
</dbReference>
<keyword evidence="2" id="KW-1185">Reference proteome</keyword>
<dbReference type="EMBL" id="JOKH01000002">
    <property type="protein sequence ID" value="KEQ18407.1"/>
    <property type="molecule type" value="Genomic_DNA"/>
</dbReference>
<reference evidence="1 2" key="1">
    <citation type="submission" date="2014-06" db="EMBL/GenBank/DDBJ databases">
        <title>Whole Genome Sequences of Three Symbiotic Endozoicomonas Bacteria.</title>
        <authorList>
            <person name="Neave M.J."/>
            <person name="Apprill A."/>
            <person name="Voolstra C.R."/>
        </authorList>
    </citation>
    <scope>NUCLEOTIDE SEQUENCE [LARGE SCALE GENOMIC DNA]</scope>
    <source>
        <strain evidence="1 2">DSM 25634</strain>
    </source>
</reference>
<dbReference type="Gene3D" id="2.160.20.80">
    <property type="entry name" value="E3 ubiquitin-protein ligase SopA"/>
    <property type="match status" value="2"/>
</dbReference>
<evidence type="ECO:0008006" key="3">
    <source>
        <dbReference type="Google" id="ProtNLM"/>
    </source>
</evidence>
<evidence type="ECO:0000313" key="1">
    <source>
        <dbReference type="EMBL" id="KEQ18407.1"/>
    </source>
</evidence>
<proteinExistence type="predicted"/>
<dbReference type="RefSeq" id="WP_051786087.1">
    <property type="nucleotide sequence ID" value="NZ_JOKH01000002.1"/>
</dbReference>
<dbReference type="eggNOG" id="COG1357">
    <property type="taxonomic scope" value="Bacteria"/>
</dbReference>
<dbReference type="PANTHER" id="PTHR14136:SF17">
    <property type="entry name" value="BTB_POZ DOMAIN-CONTAINING PROTEIN KCTD9"/>
    <property type="match status" value="1"/>
</dbReference>
<sequence length="380" mass="41874">MVSDSGKDTKQNAQEGLGRFDVLATGGMKTAGLSGKSPILLKGLGDYSIAIEPAGEAQLVSSTQASVDLAAELLDLLHPGMNVPSRQILRDVNLEGRDLERVCFNQTDLKGSYFRKAKLRGARFKGCDLSGADFRGADLKDTIFEDSILDGADLRQCRLDDARLVDSNLFAVNFDQSCLDNAVIESCNMGAQSFHNSSCMGLKMHNSQIIHGFLDDANFTGSELRNIEFRDCTLSSTHFNNALMEECHFRGCDSLQDGPVFSGGTLNKVVMTDCEFNVPKLVRTRISNSCFTRVDLDSALMEGTQFNEVVFEQGEFRECYSLEESPSFNHCRLDHITIDQAEFSHARFDRSSFVGALIRDSDFGAWTMNHTGLDGETSIE</sequence>
<dbReference type="AlphaFoldDB" id="A0A081NIY4"/>
<dbReference type="Proteomes" id="UP000028073">
    <property type="component" value="Unassembled WGS sequence"/>
</dbReference>
<dbReference type="InterPro" id="IPR051082">
    <property type="entry name" value="Pentapeptide-BTB/POZ_domain"/>
</dbReference>
<accession>A0A081NIY4</accession>
<comment type="caution">
    <text evidence="1">The sequence shown here is derived from an EMBL/GenBank/DDBJ whole genome shotgun (WGS) entry which is preliminary data.</text>
</comment>
<dbReference type="Pfam" id="PF00805">
    <property type="entry name" value="Pentapeptide"/>
    <property type="match status" value="3"/>
</dbReference>
<dbReference type="SUPFAM" id="SSF141571">
    <property type="entry name" value="Pentapeptide repeat-like"/>
    <property type="match status" value="2"/>
</dbReference>
<gene>
    <name evidence="1" type="ORF">GZ78_12970</name>
</gene>
<name>A0A081NIY4_9GAMM</name>
<organism evidence="1 2">
    <name type="scientific">Endozoicomonas numazuensis</name>
    <dbReference type="NCBI Taxonomy" id="1137799"/>
    <lineage>
        <taxon>Bacteria</taxon>
        <taxon>Pseudomonadati</taxon>
        <taxon>Pseudomonadota</taxon>
        <taxon>Gammaproteobacteria</taxon>
        <taxon>Oceanospirillales</taxon>
        <taxon>Endozoicomonadaceae</taxon>
        <taxon>Endozoicomonas</taxon>
    </lineage>
</organism>
<dbReference type="PANTHER" id="PTHR14136">
    <property type="entry name" value="BTB_POZ DOMAIN-CONTAINING PROTEIN KCTD9"/>
    <property type="match status" value="1"/>
</dbReference>